<sequence length="184" mass="20564">MKVRILFACAAALWMAGCEFLPEQGRAEVTEEEVVIATADCPGGVPTFEADACLLPDWIALGLASQRGDSDWRSAKLIELEQALADNEDERHLAHAITLAWGSERQWTQAAELFESHLGAAPEQLQPLLRYWRNELEGRRAMSGRLTRTQGELVAQREENEQLAEKLEALTAIEQNINLRQQSP</sequence>
<reference evidence="2 3" key="1">
    <citation type="journal article" date="2016" name="Genome Announc.">
        <title>Draft Genome Sequence of 'Halomonas chromatireducens' Strain AGD 8-3, a Haloalkaliphilic Chromate- and Selenite-Reducing Gammaproteobacterium.</title>
        <authorList>
            <person name="Sharko F.S."/>
            <person name="Shapovalova A.A."/>
            <person name="Tsygankova S.V."/>
            <person name="Komova A.V."/>
            <person name="Boulygina E.S."/>
            <person name="Teslyuk A.B."/>
            <person name="Gotovtsev P.M."/>
            <person name="Namsaraev Z.B."/>
            <person name="Khijniak T.V."/>
            <person name="Nedoluzhko A.V."/>
            <person name="Vasilov R.G."/>
        </authorList>
    </citation>
    <scope>NUCLEOTIDE SEQUENCE [LARGE SCALE GENOMIC DNA]</scope>
    <source>
        <strain evidence="2 3">AGD 8-3</strain>
    </source>
</reference>
<evidence type="ECO:0008006" key="4">
    <source>
        <dbReference type="Google" id="ProtNLM"/>
    </source>
</evidence>
<evidence type="ECO:0000313" key="3">
    <source>
        <dbReference type="Proteomes" id="UP000063387"/>
    </source>
</evidence>
<organism evidence="2 3">
    <name type="scientific">Halomonas chromatireducens</name>
    <dbReference type="NCBI Taxonomy" id="507626"/>
    <lineage>
        <taxon>Bacteria</taxon>
        <taxon>Pseudomonadati</taxon>
        <taxon>Pseudomonadota</taxon>
        <taxon>Gammaproteobacteria</taxon>
        <taxon>Oceanospirillales</taxon>
        <taxon>Halomonadaceae</taxon>
        <taxon>Halomonas</taxon>
    </lineage>
</organism>
<dbReference type="Proteomes" id="UP000063387">
    <property type="component" value="Chromosome"/>
</dbReference>
<keyword evidence="3" id="KW-1185">Reference proteome</keyword>
<protein>
    <recommendedName>
        <fullName evidence="4">YfhG lipoprotein</fullName>
    </recommendedName>
</protein>
<dbReference type="PROSITE" id="PS51257">
    <property type="entry name" value="PROKAR_LIPOPROTEIN"/>
    <property type="match status" value="1"/>
</dbReference>
<feature type="coiled-coil region" evidence="1">
    <location>
        <begin position="146"/>
        <end position="180"/>
    </location>
</feature>
<proteinExistence type="predicted"/>
<accession>A0A0X8HFW8</accession>
<dbReference type="RefSeq" id="WP_066450687.1">
    <property type="nucleotide sequence ID" value="NZ_CP014226.1"/>
</dbReference>
<dbReference type="EMBL" id="CP014226">
    <property type="protein sequence ID" value="AMD01905.1"/>
    <property type="molecule type" value="Genomic_DNA"/>
</dbReference>
<dbReference type="AlphaFoldDB" id="A0A0X8HFW8"/>
<reference evidence="2 3" key="2">
    <citation type="submission" date="2016-02" db="EMBL/GenBank/DDBJ databases">
        <authorList>
            <person name="Wen L."/>
            <person name="He K."/>
            <person name="Yang H."/>
        </authorList>
    </citation>
    <scope>NUCLEOTIDE SEQUENCE [LARGE SCALE GENOMIC DNA]</scope>
    <source>
        <strain evidence="2 3">AGD 8-3</strain>
    </source>
</reference>
<keyword evidence="1" id="KW-0175">Coiled coil</keyword>
<evidence type="ECO:0000313" key="2">
    <source>
        <dbReference type="EMBL" id="AMD01905.1"/>
    </source>
</evidence>
<dbReference type="STRING" id="507626.LOKO_02854"/>
<dbReference type="PATRIC" id="fig|507626.3.peg.2851"/>
<dbReference type="KEGG" id="hco:LOKO_02854"/>
<name>A0A0X8HFW8_9GAMM</name>
<dbReference type="OrthoDB" id="6172547at2"/>
<evidence type="ECO:0000256" key="1">
    <source>
        <dbReference type="SAM" id="Coils"/>
    </source>
</evidence>
<gene>
    <name evidence="2" type="ORF">LOKO_02854</name>
</gene>